<evidence type="ECO:0000313" key="7">
    <source>
        <dbReference type="EMBL" id="API85939.1"/>
    </source>
</evidence>
<evidence type="ECO:0000313" key="8">
    <source>
        <dbReference type="Proteomes" id="UP000184222"/>
    </source>
</evidence>
<dbReference type="OrthoDB" id="9764363at2"/>
<proteinExistence type="inferred from homology"/>
<dbReference type="PANTHER" id="PTHR42987:SF8">
    <property type="entry name" value="PROTEINASE"/>
    <property type="match status" value="1"/>
</dbReference>
<dbReference type="InterPro" id="IPR047272">
    <property type="entry name" value="S49_SppA_C"/>
</dbReference>
<dbReference type="SUPFAM" id="SSF52096">
    <property type="entry name" value="ClpP/crotonase"/>
    <property type="match status" value="1"/>
</dbReference>
<dbReference type="GO" id="GO:0008236">
    <property type="term" value="F:serine-type peptidase activity"/>
    <property type="evidence" value="ECO:0007669"/>
    <property type="project" value="UniProtKB-KW"/>
</dbReference>
<dbReference type="InterPro" id="IPR002142">
    <property type="entry name" value="Peptidase_S49"/>
</dbReference>
<dbReference type="EMBL" id="CP016796">
    <property type="protein sequence ID" value="API85939.1"/>
    <property type="molecule type" value="Genomic_DNA"/>
</dbReference>
<evidence type="ECO:0000259" key="6">
    <source>
        <dbReference type="Pfam" id="PF01343"/>
    </source>
</evidence>
<feature type="domain" description="Peptidase S49" evidence="6">
    <location>
        <begin position="122"/>
        <end position="270"/>
    </location>
</feature>
<keyword evidence="5" id="KW-0812">Transmembrane</keyword>
<keyword evidence="4" id="KW-0720">Serine protease</keyword>
<name>A0A1L4BQ26_9GAMM</name>
<dbReference type="Proteomes" id="UP000184222">
    <property type="component" value="Chromosome"/>
</dbReference>
<evidence type="ECO:0000256" key="5">
    <source>
        <dbReference type="SAM" id="Phobius"/>
    </source>
</evidence>
<dbReference type="InterPro" id="IPR029045">
    <property type="entry name" value="ClpP/crotonase-like_dom_sf"/>
</dbReference>
<keyword evidence="3" id="KW-0378">Hydrolase</keyword>
<organism evidence="7 8">
    <name type="scientific">Francisella uliginis</name>
    <dbReference type="NCBI Taxonomy" id="573570"/>
    <lineage>
        <taxon>Bacteria</taxon>
        <taxon>Pseudomonadati</taxon>
        <taxon>Pseudomonadota</taxon>
        <taxon>Gammaproteobacteria</taxon>
        <taxon>Thiotrichales</taxon>
        <taxon>Francisellaceae</taxon>
        <taxon>Francisella</taxon>
    </lineage>
</organism>
<protein>
    <submittedName>
        <fullName evidence="7">Multidrug transporter</fullName>
    </submittedName>
</protein>
<evidence type="ECO:0000256" key="1">
    <source>
        <dbReference type="ARBA" id="ARBA00008683"/>
    </source>
</evidence>
<feature type="transmembrane region" description="Helical" evidence="5">
    <location>
        <begin position="29"/>
        <end position="48"/>
    </location>
</feature>
<comment type="similarity">
    <text evidence="1">Belongs to the peptidase S49 family.</text>
</comment>
<evidence type="ECO:0000256" key="2">
    <source>
        <dbReference type="ARBA" id="ARBA00022670"/>
    </source>
</evidence>
<evidence type="ECO:0000256" key="3">
    <source>
        <dbReference type="ARBA" id="ARBA00022801"/>
    </source>
</evidence>
<dbReference type="AlphaFoldDB" id="A0A1L4BQ26"/>
<dbReference type="CDD" id="cd07023">
    <property type="entry name" value="S49_Sppa_N_C"/>
    <property type="match status" value="1"/>
</dbReference>
<keyword evidence="5" id="KW-1133">Transmembrane helix</keyword>
<dbReference type="GO" id="GO:0006508">
    <property type="term" value="P:proteolysis"/>
    <property type="evidence" value="ECO:0007669"/>
    <property type="project" value="UniProtKB-KW"/>
</dbReference>
<dbReference type="Pfam" id="PF01343">
    <property type="entry name" value="Peptidase_S49"/>
    <property type="match status" value="1"/>
</dbReference>
<keyword evidence="8" id="KW-1185">Reference proteome</keyword>
<keyword evidence="2" id="KW-0645">Protease</keyword>
<dbReference type="PANTHER" id="PTHR42987">
    <property type="entry name" value="PEPTIDASE S49"/>
    <property type="match status" value="1"/>
</dbReference>
<dbReference type="RefSeq" id="WP_072711141.1">
    <property type="nucleotide sequence ID" value="NZ_CP016796.1"/>
</dbReference>
<dbReference type="Gene3D" id="3.90.226.10">
    <property type="entry name" value="2-enoyl-CoA Hydratase, Chain A, domain 1"/>
    <property type="match status" value="1"/>
</dbReference>
<dbReference type="KEGG" id="frx:F7310_00580"/>
<accession>A0A1L4BQ26</accession>
<gene>
    <name evidence="7" type="ORF">F7310_00580</name>
</gene>
<keyword evidence="5" id="KW-0472">Membrane</keyword>
<dbReference type="STRING" id="573570.F7310_00580"/>
<sequence length="308" mass="34061">MENNISNETLEKLAKVHIKDVQSKRRWKLFVRTIVVLFILIMIVPGLFGSSSKELSPHIALVKVQGVIAEDSEANADRIIKSLDDAYASKFTKAVIVEVDSPGGSPVQSDEIYSHMRYLQEKHPKIPMYAVCTDVCASGGYYVAVGAKEVYVNKMTITGSIGVVGSGFGFTGLMDKLGIQRRTYTSGNNKDFLDPFSPEKPSQTKQFKKLLDETHKVFINAVEESRGDRLKDKSMATTFSGAPFSGIEAKKIGLIDGFASVNQLKREKLENLEVVDYTQPLDFLTAVSNKLGNSVYYKALSESSFSFK</sequence>
<evidence type="ECO:0000256" key="4">
    <source>
        <dbReference type="ARBA" id="ARBA00022825"/>
    </source>
</evidence>
<reference evidence="7 8" key="1">
    <citation type="journal article" date="2016" name="Appl. Environ. Microbiol.">
        <title>Whole genome relationships among Francisella bacteria of diverse origin define new species and provide specific regions for detection.</title>
        <authorList>
            <person name="Challacombe J.F."/>
            <person name="Petersen J.M."/>
            <person name="Gallegos-Graves V."/>
            <person name="Hodge D."/>
            <person name="Pillai S."/>
            <person name="Kuske C.R."/>
        </authorList>
    </citation>
    <scope>NUCLEOTIDE SEQUENCE [LARGE SCALE GENOMIC DNA]</scope>
    <source>
        <strain evidence="8">TX07-7310</strain>
    </source>
</reference>